<evidence type="ECO:0000256" key="1">
    <source>
        <dbReference type="ARBA" id="ARBA00023015"/>
    </source>
</evidence>
<organism evidence="5 6">
    <name type="scientific">Thermophilibacter provencensis</name>
    <dbReference type="NCBI Taxonomy" id="1852386"/>
    <lineage>
        <taxon>Bacteria</taxon>
        <taxon>Bacillati</taxon>
        <taxon>Actinomycetota</taxon>
        <taxon>Coriobacteriia</taxon>
        <taxon>Coriobacteriales</taxon>
        <taxon>Atopobiaceae</taxon>
        <taxon>Thermophilibacter</taxon>
    </lineage>
</organism>
<gene>
    <name evidence="5" type="ORF">QUW25_01760</name>
</gene>
<dbReference type="PANTHER" id="PTHR43280">
    <property type="entry name" value="ARAC-FAMILY TRANSCRIPTIONAL REGULATOR"/>
    <property type="match status" value="1"/>
</dbReference>
<dbReference type="Pfam" id="PF12833">
    <property type="entry name" value="HTH_18"/>
    <property type="match status" value="1"/>
</dbReference>
<keyword evidence="2" id="KW-0238">DNA-binding</keyword>
<dbReference type="Proteomes" id="UP001529256">
    <property type="component" value="Unassembled WGS sequence"/>
</dbReference>
<dbReference type="SMART" id="SM00342">
    <property type="entry name" value="HTH_ARAC"/>
    <property type="match status" value="1"/>
</dbReference>
<dbReference type="PROSITE" id="PS01124">
    <property type="entry name" value="HTH_ARAC_FAMILY_2"/>
    <property type="match status" value="1"/>
</dbReference>
<protein>
    <submittedName>
        <fullName evidence="5">Helix-turn-helix transcriptional regulator</fullName>
    </submittedName>
</protein>
<evidence type="ECO:0000256" key="2">
    <source>
        <dbReference type="ARBA" id="ARBA00023125"/>
    </source>
</evidence>
<dbReference type="InterPro" id="IPR009057">
    <property type="entry name" value="Homeodomain-like_sf"/>
</dbReference>
<dbReference type="InterPro" id="IPR020449">
    <property type="entry name" value="Tscrpt_reg_AraC-type_HTH"/>
</dbReference>
<dbReference type="Gene3D" id="1.10.10.60">
    <property type="entry name" value="Homeodomain-like"/>
    <property type="match status" value="1"/>
</dbReference>
<dbReference type="SUPFAM" id="SSF46689">
    <property type="entry name" value="Homeodomain-like"/>
    <property type="match status" value="1"/>
</dbReference>
<evidence type="ECO:0000313" key="5">
    <source>
        <dbReference type="EMBL" id="MDM8270416.1"/>
    </source>
</evidence>
<keyword evidence="3" id="KW-0804">Transcription</keyword>
<reference evidence="5" key="1">
    <citation type="submission" date="2023-06" db="EMBL/GenBank/DDBJ databases">
        <title>Identification and characterization of horizontal gene transfer across gut microbiota members of farm animals based on homology search.</title>
        <authorList>
            <person name="Schwarzerova J."/>
            <person name="Nykrynova M."/>
            <person name="Jureckova K."/>
            <person name="Cejkova D."/>
            <person name="Rychlik I."/>
        </authorList>
    </citation>
    <scope>NUCLEOTIDE SEQUENCE</scope>
    <source>
        <strain evidence="5">153_Feed</strain>
    </source>
</reference>
<reference evidence="5" key="2">
    <citation type="submission" date="2023-06" db="EMBL/GenBank/DDBJ databases">
        <authorList>
            <person name="Zeman M."/>
            <person name="Kubasova T."/>
            <person name="Jahodarova E."/>
            <person name="Nykrynova M."/>
            <person name="Rychlik I."/>
        </authorList>
    </citation>
    <scope>NUCLEOTIDE SEQUENCE</scope>
    <source>
        <strain evidence="5">153_Feed</strain>
    </source>
</reference>
<feature type="domain" description="HTH araC/xylS-type" evidence="4">
    <location>
        <begin position="171"/>
        <end position="272"/>
    </location>
</feature>
<evidence type="ECO:0000259" key="4">
    <source>
        <dbReference type="PROSITE" id="PS01124"/>
    </source>
</evidence>
<evidence type="ECO:0000256" key="3">
    <source>
        <dbReference type="ARBA" id="ARBA00023163"/>
    </source>
</evidence>
<evidence type="ECO:0000313" key="6">
    <source>
        <dbReference type="Proteomes" id="UP001529256"/>
    </source>
</evidence>
<dbReference type="RefSeq" id="WP_289510519.1">
    <property type="nucleotide sequence ID" value="NZ_JAUDEA010000002.1"/>
</dbReference>
<dbReference type="InterPro" id="IPR018060">
    <property type="entry name" value="HTH_AraC"/>
</dbReference>
<sequence length="275" mass="30260">MESARVAAAVRQIMDETASRATRAGRNVLMLAWFEDEMGALPRNPGDYDIISMTAPLGGLCGDASCPDADRTVFLALYFMTDRFVQSLMPIADEDSPLFHMLTTTAAKRHPVRRVSTPDPNKELMIDLFAAAAVAYVERHDGWEQLVEALGVAIIALVSPVIPEEAPKGADEVLAVILQEISAHPESVSLSALARRYSYSTTYLSELIHEHCGMTFTQLVAEQRMDRAAMLLRATNLPVREVARQVGYSGTSNFYRTFRARFGCGPAEYRAGAKK</sequence>
<dbReference type="PRINTS" id="PR00032">
    <property type="entry name" value="HTHARAC"/>
</dbReference>
<keyword evidence="6" id="KW-1185">Reference proteome</keyword>
<accession>A0ABT7V1S0</accession>
<name>A0ABT7V1S0_9ACTN</name>
<dbReference type="PANTHER" id="PTHR43280:SF2">
    <property type="entry name" value="HTH-TYPE TRANSCRIPTIONAL REGULATOR EXSA"/>
    <property type="match status" value="1"/>
</dbReference>
<comment type="caution">
    <text evidence="5">The sequence shown here is derived from an EMBL/GenBank/DDBJ whole genome shotgun (WGS) entry which is preliminary data.</text>
</comment>
<proteinExistence type="predicted"/>
<dbReference type="EMBL" id="JAUDEA010000002">
    <property type="protein sequence ID" value="MDM8270416.1"/>
    <property type="molecule type" value="Genomic_DNA"/>
</dbReference>
<keyword evidence="1" id="KW-0805">Transcription regulation</keyword>